<dbReference type="EMBL" id="JAOTJC010000006">
    <property type="protein sequence ID" value="MCU7554375.1"/>
    <property type="molecule type" value="Genomic_DNA"/>
</dbReference>
<keyword evidence="2" id="KW-0482">Metalloprotease</keyword>
<dbReference type="Proteomes" id="UP001209257">
    <property type="component" value="Unassembled WGS sequence"/>
</dbReference>
<proteinExistence type="predicted"/>
<comment type="caution">
    <text evidence="2">The sequence shown here is derived from an EMBL/GenBank/DDBJ whole genome shotgun (WGS) entry which is preliminary data.</text>
</comment>
<gene>
    <name evidence="2" type="ORF">OCL06_07170</name>
</gene>
<dbReference type="Pfam" id="PF10263">
    <property type="entry name" value="SprT-like"/>
    <property type="match status" value="1"/>
</dbReference>
<keyword evidence="2" id="KW-0645">Protease</keyword>
<dbReference type="InterPro" id="IPR006640">
    <property type="entry name" value="SprT-like_domain"/>
</dbReference>
<evidence type="ECO:0000259" key="1">
    <source>
        <dbReference type="SMART" id="SM00731"/>
    </source>
</evidence>
<dbReference type="PANTHER" id="PTHR38773">
    <property type="entry name" value="PROTEIN SPRT"/>
    <property type="match status" value="1"/>
</dbReference>
<dbReference type="SMART" id="SM00731">
    <property type="entry name" value="SprT"/>
    <property type="match status" value="1"/>
</dbReference>
<dbReference type="GO" id="GO:0008237">
    <property type="term" value="F:metallopeptidase activity"/>
    <property type="evidence" value="ECO:0007669"/>
    <property type="project" value="UniProtKB-KW"/>
</dbReference>
<dbReference type="RefSeq" id="WP_262993050.1">
    <property type="nucleotide sequence ID" value="NZ_JAOTJC010000006.1"/>
</dbReference>
<organism evidence="2 3">
    <name type="scientific">Alteromonas salexigens</name>
    <dbReference type="NCBI Taxonomy" id="2982530"/>
    <lineage>
        <taxon>Bacteria</taxon>
        <taxon>Pseudomonadati</taxon>
        <taxon>Pseudomonadota</taxon>
        <taxon>Gammaproteobacteria</taxon>
        <taxon>Alteromonadales</taxon>
        <taxon>Alteromonadaceae</taxon>
        <taxon>Alteromonas/Salinimonas group</taxon>
        <taxon>Alteromonas</taxon>
    </lineage>
</organism>
<name>A0ABT2VM24_9ALTE</name>
<sequence>MSQVTQTARAAVMQRVAHLYNEAQQHFQRRFPLPEITYRRSGRNAGTAFLNQNRINLNGPLFTANQSAFLAEVVPHEVSHLLVWQLYGRVKPHGEQWQYVMETVFDTPATTTHQFDLAPLNISTYPYRCQCDVVQLSVRRHNKVLRGQRYVCRRCNTSLVACTSTATS</sequence>
<reference evidence="3" key="1">
    <citation type="submission" date="2023-07" db="EMBL/GenBank/DDBJ databases">
        <title>Study on multiphase classification of strain Alteromonas salexigens isolated from the Yellow Sea.</title>
        <authorList>
            <person name="Sun L."/>
        </authorList>
    </citation>
    <scope>NUCLEOTIDE SEQUENCE [LARGE SCALE GENOMIC DNA]</scope>
    <source>
        <strain evidence="3">ASW11-19</strain>
    </source>
</reference>
<accession>A0ABT2VM24</accession>
<protein>
    <submittedName>
        <fullName evidence="2">SprT family zinc-dependent metalloprotease</fullName>
    </submittedName>
</protein>
<keyword evidence="2" id="KW-0378">Hydrolase</keyword>
<keyword evidence="3" id="KW-1185">Reference proteome</keyword>
<evidence type="ECO:0000313" key="3">
    <source>
        <dbReference type="Proteomes" id="UP001209257"/>
    </source>
</evidence>
<dbReference type="PANTHER" id="PTHR38773:SF1">
    <property type="entry name" value="PROTEIN SPRT"/>
    <property type="match status" value="1"/>
</dbReference>
<feature type="domain" description="SprT-like" evidence="1">
    <location>
        <begin position="14"/>
        <end position="162"/>
    </location>
</feature>
<evidence type="ECO:0000313" key="2">
    <source>
        <dbReference type="EMBL" id="MCU7554375.1"/>
    </source>
</evidence>
<dbReference type="NCBIfam" id="NF003421">
    <property type="entry name" value="PRK04860.1"/>
    <property type="match status" value="1"/>
</dbReference>